<gene>
    <name evidence="2" type="ORF">ONT19_15885</name>
</gene>
<dbReference type="Gene3D" id="3.40.50.2000">
    <property type="entry name" value="Glycogen Phosphorylase B"/>
    <property type="match status" value="2"/>
</dbReference>
<dbReference type="EMBL" id="JAPDVG010000002">
    <property type="protein sequence ID" value="MCW4133031.1"/>
    <property type="molecule type" value="Genomic_DNA"/>
</dbReference>
<accession>A0AAW5U8S0</accession>
<proteinExistence type="predicted"/>
<feature type="domain" description="Glycosyl transferase family 1" evidence="1">
    <location>
        <begin position="189"/>
        <end position="334"/>
    </location>
</feature>
<name>A0AAW5U8S0_9BACT</name>
<dbReference type="InterPro" id="IPR050194">
    <property type="entry name" value="Glycosyltransferase_grp1"/>
</dbReference>
<sequence>MNILFLNAILFTPEKGVIPKMKSIKDTMIYNMCLGAKKLGHHVTLVASADYKPIETEEYDVEVLFFKSNFRKIFKPSSLPFSLELKHFLKRNHMKYDLVISGGVFTFQSLMAAQICPLKTVLWQEQTEHQQKLFKIPSKVWFNVVVPVCMSNIKVVVPRSFAAYRFTKQYLKQTSSIIVDHGINVDKFIQSDKKKRQIISSSQLVYRKNVDGIIEKFYHLHNIPGYEDIRLVIAGRGEEENNLKLLVKKLQLEESVKFVGFLSQAKLNEYIRSSMAFLVNTRKDLNMVSIPESIVSGTPILTNWQPASAEYIDKERLGIAKDNWSVEELKEIIDNNAMFVNNCISYRRNLTTENSVQMLIDIFNHAK</sequence>
<evidence type="ECO:0000259" key="1">
    <source>
        <dbReference type="Pfam" id="PF00534"/>
    </source>
</evidence>
<dbReference type="AlphaFoldDB" id="A0AAW5U8S0"/>
<dbReference type="SUPFAM" id="SSF53756">
    <property type="entry name" value="UDP-Glycosyltransferase/glycogen phosphorylase"/>
    <property type="match status" value="1"/>
</dbReference>
<dbReference type="InterPro" id="IPR001296">
    <property type="entry name" value="Glyco_trans_1"/>
</dbReference>
<organism evidence="2 3">
    <name type="scientific">Segatella copri</name>
    <dbReference type="NCBI Taxonomy" id="165179"/>
    <lineage>
        <taxon>Bacteria</taxon>
        <taxon>Pseudomonadati</taxon>
        <taxon>Bacteroidota</taxon>
        <taxon>Bacteroidia</taxon>
        <taxon>Bacteroidales</taxon>
        <taxon>Prevotellaceae</taxon>
        <taxon>Segatella</taxon>
    </lineage>
</organism>
<dbReference type="GO" id="GO:0016757">
    <property type="term" value="F:glycosyltransferase activity"/>
    <property type="evidence" value="ECO:0007669"/>
    <property type="project" value="InterPro"/>
</dbReference>
<dbReference type="RefSeq" id="WP_264953486.1">
    <property type="nucleotide sequence ID" value="NZ_JAPDVE010000017.1"/>
</dbReference>
<dbReference type="PANTHER" id="PTHR45947:SF3">
    <property type="entry name" value="SULFOQUINOVOSYL TRANSFERASE SQD2"/>
    <property type="match status" value="1"/>
</dbReference>
<protein>
    <submittedName>
        <fullName evidence="2">Glycosyltransferase</fullName>
    </submittedName>
</protein>
<evidence type="ECO:0000313" key="3">
    <source>
        <dbReference type="Proteomes" id="UP001209417"/>
    </source>
</evidence>
<reference evidence="2" key="1">
    <citation type="submission" date="2022-11" db="EMBL/GenBank/DDBJ databases">
        <title>Genomic repertoires linked with pathogenic potency of arthritogenic Prevotella copri isolated from the gut of rheumatoid arthritis patients.</title>
        <authorList>
            <person name="Nii T."/>
            <person name="Maeda Y."/>
            <person name="Motooka D."/>
            <person name="Naito M."/>
            <person name="Matsumoto Y."/>
            <person name="Ogawa T."/>
            <person name="Oguro-Igashira E."/>
            <person name="Kishikawa T."/>
            <person name="Yamashita M."/>
            <person name="Koizumi S."/>
            <person name="Kurakawa T."/>
            <person name="Okumura R."/>
            <person name="Kayama H."/>
            <person name="Murakami M."/>
            <person name="Sakaguchi T."/>
            <person name="Das B."/>
            <person name="Nakamura S."/>
            <person name="Okada Y."/>
            <person name="Kumanogoh A."/>
            <person name="Takeda K."/>
        </authorList>
    </citation>
    <scope>NUCLEOTIDE SEQUENCE</scope>
    <source>
        <strain evidence="2">H019-1</strain>
    </source>
</reference>
<comment type="caution">
    <text evidence="2">The sequence shown here is derived from an EMBL/GenBank/DDBJ whole genome shotgun (WGS) entry which is preliminary data.</text>
</comment>
<dbReference type="PANTHER" id="PTHR45947">
    <property type="entry name" value="SULFOQUINOVOSYL TRANSFERASE SQD2"/>
    <property type="match status" value="1"/>
</dbReference>
<dbReference type="Pfam" id="PF00534">
    <property type="entry name" value="Glycos_transf_1"/>
    <property type="match status" value="1"/>
</dbReference>
<dbReference type="Proteomes" id="UP001209417">
    <property type="component" value="Unassembled WGS sequence"/>
</dbReference>
<evidence type="ECO:0000313" key="2">
    <source>
        <dbReference type="EMBL" id="MCW4133031.1"/>
    </source>
</evidence>